<keyword evidence="5" id="KW-1185">Reference proteome</keyword>
<dbReference type="InterPro" id="IPR027275">
    <property type="entry name" value="PRC-brl_dom"/>
</dbReference>
<dbReference type="SUPFAM" id="SSF50346">
    <property type="entry name" value="PRC-barrel domain"/>
    <property type="match status" value="1"/>
</dbReference>
<dbReference type="AlphaFoldDB" id="A0A6I3KID0"/>
<name>A0A6I3KID0_9HYPH</name>
<feature type="signal peptide" evidence="2">
    <location>
        <begin position="1"/>
        <end position="44"/>
    </location>
</feature>
<dbReference type="EMBL" id="WMBQ01000001">
    <property type="protein sequence ID" value="MTD93482.1"/>
    <property type="molecule type" value="Genomic_DNA"/>
</dbReference>
<comment type="caution">
    <text evidence="4">The sequence shown here is derived from an EMBL/GenBank/DDBJ whole genome shotgun (WGS) entry which is preliminary data.</text>
</comment>
<protein>
    <recommendedName>
        <fullName evidence="3">PRC-barrel domain-containing protein</fullName>
    </recommendedName>
</protein>
<organism evidence="4 5">
    <name type="scientific">Hyphomicrobium album</name>
    <dbReference type="NCBI Taxonomy" id="2665159"/>
    <lineage>
        <taxon>Bacteria</taxon>
        <taxon>Pseudomonadati</taxon>
        <taxon>Pseudomonadota</taxon>
        <taxon>Alphaproteobacteria</taxon>
        <taxon>Hyphomicrobiales</taxon>
        <taxon>Hyphomicrobiaceae</taxon>
        <taxon>Hyphomicrobium</taxon>
    </lineage>
</organism>
<reference evidence="4 5" key="1">
    <citation type="submission" date="2019-11" db="EMBL/GenBank/DDBJ databases">
        <title>Identification of a novel strain.</title>
        <authorList>
            <person name="Xu Q."/>
            <person name="Wang G."/>
        </authorList>
    </citation>
    <scope>NUCLEOTIDE SEQUENCE [LARGE SCALE GENOMIC DNA]</scope>
    <source>
        <strain evidence="5">xq</strain>
    </source>
</reference>
<feature type="compositionally biased region" description="Pro residues" evidence="1">
    <location>
        <begin position="239"/>
        <end position="265"/>
    </location>
</feature>
<accession>A0A6I3KID0</accession>
<keyword evidence="2" id="KW-0732">Signal</keyword>
<feature type="region of interest" description="Disordered" evidence="1">
    <location>
        <begin position="210"/>
        <end position="265"/>
    </location>
</feature>
<gene>
    <name evidence="4" type="ORF">GIW81_03930</name>
</gene>
<feature type="domain" description="PRC-barrel" evidence="3">
    <location>
        <begin position="69"/>
        <end position="136"/>
    </location>
</feature>
<evidence type="ECO:0000313" key="5">
    <source>
        <dbReference type="Proteomes" id="UP000440694"/>
    </source>
</evidence>
<evidence type="ECO:0000313" key="4">
    <source>
        <dbReference type="EMBL" id="MTD93482.1"/>
    </source>
</evidence>
<dbReference type="InterPro" id="IPR011033">
    <property type="entry name" value="PRC_barrel-like_sf"/>
</dbReference>
<dbReference type="Proteomes" id="UP000440694">
    <property type="component" value="Unassembled WGS sequence"/>
</dbReference>
<dbReference type="Pfam" id="PF05239">
    <property type="entry name" value="PRC"/>
    <property type="match status" value="1"/>
</dbReference>
<feature type="region of interest" description="Disordered" evidence="1">
    <location>
        <begin position="186"/>
        <end position="205"/>
    </location>
</feature>
<evidence type="ECO:0000256" key="1">
    <source>
        <dbReference type="SAM" id="MobiDB-lite"/>
    </source>
</evidence>
<sequence length="265" mass="27728">MVNARLRARMRRGGPVNRTKESSMHRGVLALAAVAALWTAPAFAQTATVPQDVFLTSQGDGQYLAKDLILGAKVHNAEGAIVGDIEDLILNADNQIQGVIMGVGGFAGWGEKRVGVALSALQIKNENGVVTVTLPQATKETLEALATFERKQPAKSLLDRAIEKAKELSDKGSVTAKDAYDKAKEEAGPALEKASEAAKKTYEESVKPALEKAGEATKNAYDAAKETLQAPPATDTPATTPPATEPAAPATPPAETPKETPPASP</sequence>
<feature type="chain" id="PRO_5026194365" description="PRC-barrel domain-containing protein" evidence="2">
    <location>
        <begin position="45"/>
        <end position="265"/>
    </location>
</feature>
<proteinExistence type="predicted"/>
<dbReference type="Gene3D" id="2.30.30.240">
    <property type="entry name" value="PRC-barrel domain"/>
    <property type="match status" value="1"/>
</dbReference>
<evidence type="ECO:0000256" key="2">
    <source>
        <dbReference type="SAM" id="SignalP"/>
    </source>
</evidence>
<evidence type="ECO:0000259" key="3">
    <source>
        <dbReference type="Pfam" id="PF05239"/>
    </source>
</evidence>